<dbReference type="InterPro" id="IPR022441">
    <property type="entry name" value="Para_beta_helix_rpt-2"/>
</dbReference>
<dbReference type="Pfam" id="PF13229">
    <property type="entry name" value="Beta_helix"/>
    <property type="match status" value="1"/>
</dbReference>
<reference evidence="2" key="1">
    <citation type="journal article" date="2015" name="Nature">
        <title>Complex archaea that bridge the gap between prokaryotes and eukaryotes.</title>
        <authorList>
            <person name="Spang A."/>
            <person name="Saw J.H."/>
            <person name="Jorgensen S.L."/>
            <person name="Zaremba-Niedzwiedzka K."/>
            <person name="Martijn J."/>
            <person name="Lind A.E."/>
            <person name="van Eijk R."/>
            <person name="Schleper C."/>
            <person name="Guy L."/>
            <person name="Ettema T.J."/>
        </authorList>
    </citation>
    <scope>NUCLEOTIDE SEQUENCE</scope>
</reference>
<organism evidence="2">
    <name type="scientific">marine sediment metagenome</name>
    <dbReference type="NCBI Taxonomy" id="412755"/>
    <lineage>
        <taxon>unclassified sequences</taxon>
        <taxon>metagenomes</taxon>
        <taxon>ecological metagenomes</taxon>
    </lineage>
</organism>
<dbReference type="AlphaFoldDB" id="A0A0F9CEP6"/>
<evidence type="ECO:0000313" key="2">
    <source>
        <dbReference type="EMBL" id="KKL04171.1"/>
    </source>
</evidence>
<dbReference type="InterPro" id="IPR011050">
    <property type="entry name" value="Pectin_lyase_fold/virulence"/>
</dbReference>
<dbReference type="InterPro" id="IPR012334">
    <property type="entry name" value="Pectin_lyas_fold"/>
</dbReference>
<gene>
    <name evidence="2" type="ORF">LCGC14_2618720</name>
</gene>
<accession>A0A0F9CEP6</accession>
<dbReference type="InterPro" id="IPR006626">
    <property type="entry name" value="PbH1"/>
</dbReference>
<evidence type="ECO:0000259" key="1">
    <source>
        <dbReference type="Pfam" id="PF13229"/>
    </source>
</evidence>
<feature type="domain" description="Right handed beta helix" evidence="1">
    <location>
        <begin position="14"/>
        <end position="178"/>
    </location>
</feature>
<dbReference type="SUPFAM" id="SSF51126">
    <property type="entry name" value="Pectin lyase-like"/>
    <property type="match status" value="1"/>
</dbReference>
<sequence length="211" mass="22649">NASNQTADDVNFHGVFITSASSNIVVEDLEVTACMAHCVFADGASDIVTVRGCYLHDSGLLTTISSRAVWGNGVTNMLIVNNTADTINGFSYTINNSSSHCRIIGNHSEAPIRFDGIIIHTSDHILIANNTINNSEDSGIVIELSNYCVIAGNIISDSEVTGINIAGCTFCTIVGNTVKDSSQRTNNTFESKKRMPTKKIMELSVMKLLTL</sequence>
<proteinExistence type="predicted"/>
<name>A0A0F9CEP6_9ZZZZ</name>
<feature type="non-terminal residue" evidence="2">
    <location>
        <position position="1"/>
    </location>
</feature>
<dbReference type="Gene3D" id="2.160.20.10">
    <property type="entry name" value="Single-stranded right-handed beta-helix, Pectin lyase-like"/>
    <property type="match status" value="1"/>
</dbReference>
<comment type="caution">
    <text evidence="2">The sequence shown here is derived from an EMBL/GenBank/DDBJ whole genome shotgun (WGS) entry which is preliminary data.</text>
</comment>
<protein>
    <recommendedName>
        <fullName evidence="1">Right handed beta helix domain-containing protein</fullName>
    </recommendedName>
</protein>
<dbReference type="InterPro" id="IPR039448">
    <property type="entry name" value="Beta_helix"/>
</dbReference>
<dbReference type="EMBL" id="LAZR01044636">
    <property type="protein sequence ID" value="KKL04171.1"/>
    <property type="molecule type" value="Genomic_DNA"/>
</dbReference>
<dbReference type="SMART" id="SM00710">
    <property type="entry name" value="PbH1"/>
    <property type="match status" value="5"/>
</dbReference>
<dbReference type="NCBIfam" id="TIGR03804">
    <property type="entry name" value="para_beta_helix"/>
    <property type="match status" value="1"/>
</dbReference>